<keyword evidence="3" id="KW-1185">Reference proteome</keyword>
<evidence type="ECO:0000313" key="2">
    <source>
        <dbReference type="EMBL" id="WBP91316.1"/>
    </source>
</evidence>
<sequence>MNPWGASSRGSPSAEYGPDGNEQWTRRPGGRCWPCHQAHTEHLEREAEEQLEAAREASAALRPCWTCRGSIGGKAGSELELELELTENAGPDRLECPQRAADREVKGLVFRSHEAKDAYENSPLADELRDEITGLLAEPPMRIAVHPYCVLPTDPV</sequence>
<name>A0ABY7QFI0_9ACTN</name>
<reference evidence="3" key="1">
    <citation type="submission" date="2022-12" db="EMBL/GenBank/DDBJ databases">
        <authorList>
            <person name="Mo P."/>
        </authorList>
    </citation>
    <scope>NUCLEOTIDE SEQUENCE [LARGE SCALE GENOMIC DNA]</scope>
    <source>
        <strain evidence="3">HUAS 3-15</strain>
    </source>
</reference>
<proteinExistence type="predicted"/>
<organism evidence="2 3">
    <name type="scientific">Kitasatospora cathayae</name>
    <dbReference type="NCBI Taxonomy" id="3004092"/>
    <lineage>
        <taxon>Bacteria</taxon>
        <taxon>Bacillati</taxon>
        <taxon>Actinomycetota</taxon>
        <taxon>Actinomycetes</taxon>
        <taxon>Kitasatosporales</taxon>
        <taxon>Streptomycetaceae</taxon>
        <taxon>Kitasatospora</taxon>
    </lineage>
</organism>
<evidence type="ECO:0000256" key="1">
    <source>
        <dbReference type="SAM" id="MobiDB-lite"/>
    </source>
</evidence>
<protein>
    <submittedName>
        <fullName evidence="2">Uncharacterized protein</fullName>
    </submittedName>
</protein>
<feature type="region of interest" description="Disordered" evidence="1">
    <location>
        <begin position="1"/>
        <end position="29"/>
    </location>
</feature>
<dbReference type="EMBL" id="CP115450">
    <property type="protein sequence ID" value="WBP91316.1"/>
    <property type="molecule type" value="Genomic_DNA"/>
</dbReference>
<dbReference type="RefSeq" id="WP_270150582.1">
    <property type="nucleotide sequence ID" value="NZ_CP115450.1"/>
</dbReference>
<gene>
    <name evidence="2" type="ORF">O1G21_39165</name>
</gene>
<evidence type="ECO:0000313" key="3">
    <source>
        <dbReference type="Proteomes" id="UP001212821"/>
    </source>
</evidence>
<accession>A0ABY7QFI0</accession>
<dbReference type="Proteomes" id="UP001212821">
    <property type="component" value="Chromosome"/>
</dbReference>